<gene>
    <name evidence="2" type="ORF">J9259_04635</name>
    <name evidence="3" type="ORF">KIY12_01905</name>
</gene>
<feature type="transmembrane region" description="Helical" evidence="1">
    <location>
        <begin position="132"/>
        <end position="151"/>
    </location>
</feature>
<dbReference type="AlphaFoldDB" id="A0A8J7YJC4"/>
<reference evidence="2" key="1">
    <citation type="submission" date="2021-04" db="EMBL/GenBank/DDBJ databases">
        <title>Genomic insights into ecological role and evolution of a novel Thermoplasmata order Candidatus Sysuiplasmatales.</title>
        <authorList>
            <person name="Yuan Y."/>
        </authorList>
    </citation>
    <scope>NUCLEOTIDE SEQUENCE</scope>
    <source>
        <strain evidence="3">TUT19-bin139</strain>
        <strain evidence="2">YP2-bin.285</strain>
    </source>
</reference>
<feature type="transmembrane region" description="Helical" evidence="1">
    <location>
        <begin position="190"/>
        <end position="212"/>
    </location>
</feature>
<feature type="transmembrane region" description="Helical" evidence="1">
    <location>
        <begin position="447"/>
        <end position="469"/>
    </location>
</feature>
<dbReference type="Proteomes" id="UP000716004">
    <property type="component" value="Unassembled WGS sequence"/>
</dbReference>
<dbReference type="Proteomes" id="UP000750197">
    <property type="component" value="Unassembled WGS sequence"/>
</dbReference>
<feature type="transmembrane region" description="Helical" evidence="1">
    <location>
        <begin position="72"/>
        <end position="96"/>
    </location>
</feature>
<proteinExistence type="predicted"/>
<accession>A0A8J7YJC4</accession>
<feature type="transmembrane region" description="Helical" evidence="1">
    <location>
        <begin position="378"/>
        <end position="400"/>
    </location>
</feature>
<keyword evidence="1" id="KW-0472">Membrane</keyword>
<keyword evidence="1" id="KW-1133">Transmembrane helix</keyword>
<evidence type="ECO:0000313" key="3">
    <source>
        <dbReference type="EMBL" id="MBX8643472.1"/>
    </source>
</evidence>
<feature type="transmembrane region" description="Helical" evidence="1">
    <location>
        <begin position="304"/>
        <end position="322"/>
    </location>
</feature>
<feature type="transmembrane region" description="Helical" evidence="1">
    <location>
        <begin position="342"/>
        <end position="366"/>
    </location>
</feature>
<evidence type="ECO:0000256" key="1">
    <source>
        <dbReference type="SAM" id="Phobius"/>
    </source>
</evidence>
<protein>
    <submittedName>
        <fullName evidence="2">Uncharacterized protein</fullName>
    </submittedName>
</protein>
<keyword evidence="1" id="KW-0812">Transmembrane</keyword>
<feature type="transmembrane region" description="Helical" evidence="1">
    <location>
        <begin position="47"/>
        <end position="66"/>
    </location>
</feature>
<organism evidence="2 4">
    <name type="scientific">Candidatus Sysuiplasma superficiale</name>
    <dbReference type="NCBI Taxonomy" id="2823368"/>
    <lineage>
        <taxon>Archaea</taxon>
        <taxon>Methanobacteriati</taxon>
        <taxon>Thermoplasmatota</taxon>
        <taxon>Thermoplasmata</taxon>
        <taxon>Candidatus Sysuiplasmatales</taxon>
        <taxon>Candidatus Sysuiplasmataceae</taxon>
        <taxon>Candidatus Sysuiplasma</taxon>
    </lineage>
</organism>
<evidence type="ECO:0000313" key="4">
    <source>
        <dbReference type="Proteomes" id="UP000716004"/>
    </source>
</evidence>
<feature type="transmembrane region" description="Helical" evidence="1">
    <location>
        <begin position="157"/>
        <end position="178"/>
    </location>
</feature>
<name>A0A8J7YJC4_9ARCH</name>
<comment type="caution">
    <text evidence="2">The sequence shown here is derived from an EMBL/GenBank/DDBJ whole genome shotgun (WGS) entry which is preliminary data.</text>
</comment>
<sequence length="502" mass="54378">MRGRKRKETISRIYREIVFHGYTASGITGISVKNATRAIAGISVYKYILTVFVAVAMSLLVVYAAVGGSYQLSIFPISVFVWTMLISLVTAMQLSYGASGSGNIRNFLYTVPLTEEEALSLASSAMLRTIDLPIFSSALVIFLSITVLGIYGMLSGIIALLTGFSIFLIAAGSAARMFRRLRIHGGKGLLVRLIASLPVIFFLAVPTLLFRFEIPISAAEMTYVPVLSLSGIAHGNGVSIAVSSIFALLLLAGGKRIFSRYALQLISPDELAGSRSGKLRMKIRTPVRSLIITDLRQAFRSPRLASLLFVPFVLVAVVAFYFTSFSGRLSVPFPVLYAEDILPVAFVSSYIAYLLYMTELGGLAYFKLLSISRYLNLTAKMIVSVLFYAVSALLLTLIFVMTGKTVYYIAAVYTLLLPLLVSVIFTSVFFQNASRDGRLGMSNPSSYALYTAVNLLIFAVPAGSFLAGLLVYRSILIAGVSIASASLVEGLLMLFLLSVSSD</sequence>
<evidence type="ECO:0000313" key="2">
    <source>
        <dbReference type="EMBL" id="MBX8631792.1"/>
    </source>
</evidence>
<feature type="transmembrane region" description="Helical" evidence="1">
    <location>
        <begin position="232"/>
        <end position="252"/>
    </location>
</feature>
<dbReference type="EMBL" id="JAHEAC010000008">
    <property type="protein sequence ID" value="MBX8643472.1"/>
    <property type="molecule type" value="Genomic_DNA"/>
</dbReference>
<feature type="transmembrane region" description="Helical" evidence="1">
    <location>
        <begin position="475"/>
        <end position="497"/>
    </location>
</feature>
<feature type="transmembrane region" description="Helical" evidence="1">
    <location>
        <begin position="406"/>
        <end position="426"/>
    </location>
</feature>
<dbReference type="EMBL" id="JAGVSJ010000009">
    <property type="protein sequence ID" value="MBX8631792.1"/>
    <property type="molecule type" value="Genomic_DNA"/>
</dbReference>